<keyword evidence="1" id="KW-0539">Nucleus</keyword>
<name>A0AAW1Y5J3_RUBAR</name>
<dbReference type="GO" id="GO:0006355">
    <property type="term" value="P:regulation of DNA-templated transcription"/>
    <property type="evidence" value="ECO:0007669"/>
    <property type="project" value="UniProtKB-UniRule"/>
</dbReference>
<organism evidence="2 3">
    <name type="scientific">Rubus argutus</name>
    <name type="common">Southern blackberry</name>
    <dbReference type="NCBI Taxonomy" id="59490"/>
    <lineage>
        <taxon>Eukaryota</taxon>
        <taxon>Viridiplantae</taxon>
        <taxon>Streptophyta</taxon>
        <taxon>Embryophyta</taxon>
        <taxon>Tracheophyta</taxon>
        <taxon>Spermatophyta</taxon>
        <taxon>Magnoliopsida</taxon>
        <taxon>eudicotyledons</taxon>
        <taxon>Gunneridae</taxon>
        <taxon>Pentapetalae</taxon>
        <taxon>rosids</taxon>
        <taxon>fabids</taxon>
        <taxon>Rosales</taxon>
        <taxon>Rosaceae</taxon>
        <taxon>Rosoideae</taxon>
        <taxon>Rosoideae incertae sedis</taxon>
        <taxon>Rubus</taxon>
    </lineage>
</organism>
<dbReference type="GO" id="GO:0005634">
    <property type="term" value="C:nucleus"/>
    <property type="evidence" value="ECO:0007669"/>
    <property type="project" value="UniProtKB-SubCell"/>
</dbReference>
<dbReference type="PANTHER" id="PTHR31669:SF302">
    <property type="entry name" value="PROTEIN FAR1-RELATED SEQUENCE"/>
    <property type="match status" value="1"/>
</dbReference>
<comment type="subcellular location">
    <subcellularLocation>
        <location evidence="1">Nucleus</location>
    </subcellularLocation>
</comment>
<reference evidence="2 3" key="1">
    <citation type="journal article" date="2023" name="G3 (Bethesda)">
        <title>A chromosome-length genome assembly and annotation of blackberry (Rubus argutus, cv. 'Hillquist').</title>
        <authorList>
            <person name="Bruna T."/>
            <person name="Aryal R."/>
            <person name="Dudchenko O."/>
            <person name="Sargent D.J."/>
            <person name="Mead D."/>
            <person name="Buti M."/>
            <person name="Cavallini A."/>
            <person name="Hytonen T."/>
            <person name="Andres J."/>
            <person name="Pham M."/>
            <person name="Weisz D."/>
            <person name="Mascagni F."/>
            <person name="Usai G."/>
            <person name="Natali L."/>
            <person name="Bassil N."/>
            <person name="Fernandez G.E."/>
            <person name="Lomsadze A."/>
            <person name="Armour M."/>
            <person name="Olukolu B."/>
            <person name="Poorten T."/>
            <person name="Britton C."/>
            <person name="Davik J."/>
            <person name="Ashrafi H."/>
            <person name="Aiden E.L."/>
            <person name="Borodovsky M."/>
            <person name="Worthington M."/>
        </authorList>
    </citation>
    <scope>NUCLEOTIDE SEQUENCE [LARGE SCALE GENOMIC DNA]</scope>
    <source>
        <strain evidence="2">PI 553951</strain>
    </source>
</reference>
<keyword evidence="1" id="KW-0479">Metal-binding</keyword>
<dbReference type="GO" id="GO:0008270">
    <property type="term" value="F:zinc ion binding"/>
    <property type="evidence" value="ECO:0007669"/>
    <property type="project" value="UniProtKB-UniRule"/>
</dbReference>
<dbReference type="PANTHER" id="PTHR31669">
    <property type="entry name" value="PROTEIN FAR1-RELATED SEQUENCE 10-RELATED"/>
    <property type="match status" value="1"/>
</dbReference>
<evidence type="ECO:0000313" key="3">
    <source>
        <dbReference type="Proteomes" id="UP001457282"/>
    </source>
</evidence>
<evidence type="ECO:0000313" key="2">
    <source>
        <dbReference type="EMBL" id="KAK9943484.1"/>
    </source>
</evidence>
<comment type="caution">
    <text evidence="2">The sequence shown here is derived from an EMBL/GenBank/DDBJ whole genome shotgun (WGS) entry which is preliminary data.</text>
</comment>
<protein>
    <recommendedName>
        <fullName evidence="1">Protein FAR1-RELATED SEQUENCE</fullName>
    </recommendedName>
</protein>
<sequence length="235" mass="27213">MSSSQRVESAHAFFKRYCDKENSLMDFVTRFNRALAHQRHEELIEDHRDLNETPNLRHILAFFRVKQIMQLPKEYILRRWTRFSRVRKERYKVQDGADNSLIMRHTGMFKLASALIDEAAISLDGTTIVQKAFEGLIEQIKKLNLSSGETASVNYSTVEISEENRFLDPSQVRAKGCGKRIPSWRDRKGKKDRHCSVCRSTEHTKKKCPQLVSLGVVENKVDEALGEQETTNDEL</sequence>
<keyword evidence="1" id="KW-0863">Zinc-finger</keyword>
<evidence type="ECO:0000256" key="1">
    <source>
        <dbReference type="RuleBase" id="RU367018"/>
    </source>
</evidence>
<keyword evidence="1" id="KW-0862">Zinc</keyword>
<dbReference type="EMBL" id="JBEDUW010000002">
    <property type="protein sequence ID" value="KAK9943484.1"/>
    <property type="molecule type" value="Genomic_DNA"/>
</dbReference>
<keyword evidence="3" id="KW-1185">Reference proteome</keyword>
<comment type="similarity">
    <text evidence="1">Belongs to the FHY3/FAR1 family.</text>
</comment>
<dbReference type="InterPro" id="IPR031052">
    <property type="entry name" value="FHY3/FAR1"/>
</dbReference>
<proteinExistence type="inferred from homology"/>
<gene>
    <name evidence="2" type="ORF">M0R45_009091</name>
</gene>
<dbReference type="AlphaFoldDB" id="A0AAW1Y5J3"/>
<dbReference type="Proteomes" id="UP001457282">
    <property type="component" value="Unassembled WGS sequence"/>
</dbReference>
<accession>A0AAW1Y5J3</accession>
<comment type="function">
    <text evidence="1">Putative transcription activator involved in regulating light control of development.</text>
</comment>